<dbReference type="CDD" id="cd07377">
    <property type="entry name" value="WHTH_GntR"/>
    <property type="match status" value="1"/>
</dbReference>
<dbReference type="SUPFAM" id="SSF53383">
    <property type="entry name" value="PLP-dependent transferases"/>
    <property type="match status" value="1"/>
</dbReference>
<dbReference type="Gene3D" id="1.10.10.10">
    <property type="entry name" value="Winged helix-like DNA-binding domain superfamily/Winged helix DNA-binding domain"/>
    <property type="match status" value="1"/>
</dbReference>
<dbReference type="GO" id="GO:0003677">
    <property type="term" value="F:DNA binding"/>
    <property type="evidence" value="ECO:0007669"/>
    <property type="project" value="UniProtKB-KW"/>
</dbReference>
<organism evidence="7 8">
    <name type="scientific">Planctobacterium marinum</name>
    <dbReference type="NCBI Taxonomy" id="1631968"/>
    <lineage>
        <taxon>Bacteria</taxon>
        <taxon>Pseudomonadati</taxon>
        <taxon>Pseudomonadota</taxon>
        <taxon>Gammaproteobacteria</taxon>
        <taxon>Alteromonadales</taxon>
        <taxon>Alteromonadaceae</taxon>
        <taxon>Planctobacterium</taxon>
    </lineage>
</organism>
<dbReference type="PROSITE" id="PS50949">
    <property type="entry name" value="HTH_GNTR"/>
    <property type="match status" value="1"/>
</dbReference>
<dbReference type="Gene3D" id="3.90.1150.10">
    <property type="entry name" value="Aspartate Aminotransferase, domain 1"/>
    <property type="match status" value="1"/>
</dbReference>
<reference evidence="7" key="1">
    <citation type="submission" date="2023-01" db="EMBL/GenBank/DDBJ databases">
        <title>Complete genome sequence of Planctobacterium marinum strain Dej080120_11.</title>
        <authorList>
            <person name="Ueki S."/>
            <person name="Maruyama F."/>
        </authorList>
    </citation>
    <scope>NUCLEOTIDE SEQUENCE</scope>
    <source>
        <strain evidence="7">Dej080120_11</strain>
    </source>
</reference>
<keyword evidence="8" id="KW-1185">Reference proteome</keyword>
<dbReference type="AlphaFoldDB" id="A0AA48KR37"/>
<dbReference type="SUPFAM" id="SSF46785">
    <property type="entry name" value="Winged helix' DNA-binding domain"/>
    <property type="match status" value="1"/>
</dbReference>
<evidence type="ECO:0000256" key="4">
    <source>
        <dbReference type="ARBA" id="ARBA00023125"/>
    </source>
</evidence>
<dbReference type="InterPro" id="IPR015422">
    <property type="entry name" value="PyrdxlP-dep_Trfase_small"/>
</dbReference>
<dbReference type="KEGG" id="pmaw:MACH26_05650"/>
<evidence type="ECO:0000256" key="5">
    <source>
        <dbReference type="ARBA" id="ARBA00023163"/>
    </source>
</evidence>
<dbReference type="InterPro" id="IPR000524">
    <property type="entry name" value="Tscrpt_reg_HTH_GntR"/>
</dbReference>
<dbReference type="Proteomes" id="UP001333710">
    <property type="component" value="Chromosome"/>
</dbReference>
<gene>
    <name evidence="7" type="primary">ydcR</name>
    <name evidence="7" type="ORF">MACH26_05650</name>
</gene>
<dbReference type="GO" id="GO:0030170">
    <property type="term" value="F:pyridoxal phosphate binding"/>
    <property type="evidence" value="ECO:0007669"/>
    <property type="project" value="InterPro"/>
</dbReference>
<sequence length="464" mass="52484">MIQYKQLASEVMSDIDTGKISPGHKLQSVRDFSRQHQVSMTTALNCYHLLIERGYAHSRPRSGYFAQKPMLDIARVPLADFVPVTSRGAKYHFAVSQHPLATAQLSQALLPQAELAKSASRVFKTPRLHQLHYGAVTGHESLRRALAGHYSEQGFKFTSDEIIIGHGCLDSVRMALQVTTQPEDTVVVASPCFPGLLSILKSLNRKILEIPSSNQGIDLLRLESIVKEGRASALLLTANFQNPLGHQFNNEHKAAIAELANRYHFPVIEDDVYQELCFSGGLPLPIKHWDKGGYVLWCSSFSKTLCASYRIGWCLPGRFHRAMEDKRRIESLGVNMPLQLVLADFIASGNYRKHIKKLQVCVSQQIREYRHFLYTQLGANAAFSQPEGGMVLWCHYPGLDSFELAKKLTEYDVIIRPGGLFSTRDFYSEYFRLNCGWPLDEKRKQEMELLCQLLTQQKQNETNV</sequence>
<dbReference type="RefSeq" id="WP_338290983.1">
    <property type="nucleotide sequence ID" value="NZ_AP027272.1"/>
</dbReference>
<feature type="domain" description="HTH gntR-type" evidence="6">
    <location>
        <begin position="1"/>
        <end position="69"/>
    </location>
</feature>
<evidence type="ECO:0000313" key="7">
    <source>
        <dbReference type="EMBL" id="BDX05044.1"/>
    </source>
</evidence>
<dbReference type="InterPro" id="IPR015421">
    <property type="entry name" value="PyrdxlP-dep_Trfase_major"/>
</dbReference>
<evidence type="ECO:0000256" key="3">
    <source>
        <dbReference type="ARBA" id="ARBA00023015"/>
    </source>
</evidence>
<keyword evidence="2" id="KW-0663">Pyridoxal phosphate</keyword>
<comment type="similarity">
    <text evidence="1">In the C-terminal section; belongs to the class-I pyridoxal-phosphate-dependent aminotransferase family.</text>
</comment>
<proteinExistence type="inferred from homology"/>
<dbReference type="PANTHER" id="PTHR46577:SF2">
    <property type="entry name" value="TRANSCRIPTIONAL REGULATORY PROTEIN"/>
    <property type="match status" value="1"/>
</dbReference>
<dbReference type="InterPro" id="IPR036388">
    <property type="entry name" value="WH-like_DNA-bd_sf"/>
</dbReference>
<accession>A0AA48KR37</accession>
<dbReference type="EMBL" id="AP027272">
    <property type="protein sequence ID" value="BDX05044.1"/>
    <property type="molecule type" value="Genomic_DNA"/>
</dbReference>
<evidence type="ECO:0000259" key="6">
    <source>
        <dbReference type="PROSITE" id="PS50949"/>
    </source>
</evidence>
<keyword evidence="3" id="KW-0805">Transcription regulation</keyword>
<evidence type="ECO:0000313" key="8">
    <source>
        <dbReference type="Proteomes" id="UP001333710"/>
    </source>
</evidence>
<dbReference type="Gene3D" id="3.40.640.10">
    <property type="entry name" value="Type I PLP-dependent aspartate aminotransferase-like (Major domain)"/>
    <property type="match status" value="1"/>
</dbReference>
<dbReference type="Pfam" id="PF00155">
    <property type="entry name" value="Aminotran_1_2"/>
    <property type="match status" value="1"/>
</dbReference>
<dbReference type="InterPro" id="IPR015424">
    <property type="entry name" value="PyrdxlP-dep_Trfase"/>
</dbReference>
<keyword evidence="4" id="KW-0238">DNA-binding</keyword>
<name>A0AA48KR37_9ALTE</name>
<dbReference type="GO" id="GO:0003700">
    <property type="term" value="F:DNA-binding transcription factor activity"/>
    <property type="evidence" value="ECO:0007669"/>
    <property type="project" value="InterPro"/>
</dbReference>
<keyword evidence="5" id="KW-0804">Transcription</keyword>
<dbReference type="InterPro" id="IPR036390">
    <property type="entry name" value="WH_DNA-bd_sf"/>
</dbReference>
<evidence type="ECO:0000256" key="1">
    <source>
        <dbReference type="ARBA" id="ARBA00005384"/>
    </source>
</evidence>
<protein>
    <submittedName>
        <fullName evidence="7">GntR family transcriptional regulator</fullName>
    </submittedName>
</protein>
<evidence type="ECO:0000256" key="2">
    <source>
        <dbReference type="ARBA" id="ARBA00022898"/>
    </source>
</evidence>
<dbReference type="InterPro" id="IPR004839">
    <property type="entry name" value="Aminotransferase_I/II_large"/>
</dbReference>
<dbReference type="PANTHER" id="PTHR46577">
    <property type="entry name" value="HTH-TYPE TRANSCRIPTIONAL REGULATORY PROTEIN GABR"/>
    <property type="match status" value="1"/>
</dbReference>
<dbReference type="InterPro" id="IPR051446">
    <property type="entry name" value="HTH_trans_reg/aminotransferase"/>
</dbReference>
<dbReference type="CDD" id="cd00609">
    <property type="entry name" value="AAT_like"/>
    <property type="match status" value="1"/>
</dbReference>